<accession>A0ABY5LJI9</accession>
<dbReference type="Proteomes" id="UP001058602">
    <property type="component" value="Chromosome 2"/>
</dbReference>
<dbReference type="Pfam" id="PF00892">
    <property type="entry name" value="EamA"/>
    <property type="match status" value="1"/>
</dbReference>
<keyword evidence="7" id="KW-0448">Lipopolysaccharide biosynthesis</keyword>
<dbReference type="InterPro" id="IPR037185">
    <property type="entry name" value="EmrE-like"/>
</dbReference>
<evidence type="ECO:0000256" key="11">
    <source>
        <dbReference type="SAM" id="Phobius"/>
    </source>
</evidence>
<evidence type="ECO:0000256" key="3">
    <source>
        <dbReference type="ARBA" id="ARBA00022516"/>
    </source>
</evidence>
<dbReference type="SUPFAM" id="SSF103481">
    <property type="entry name" value="Multidrug resistance efflux transporter EmrE"/>
    <property type="match status" value="1"/>
</dbReference>
<keyword evidence="4" id="KW-0997">Cell inner membrane</keyword>
<feature type="transmembrane region" description="Helical" evidence="11">
    <location>
        <begin position="104"/>
        <end position="121"/>
    </location>
</feature>
<evidence type="ECO:0000256" key="2">
    <source>
        <dbReference type="ARBA" id="ARBA00022475"/>
    </source>
</evidence>
<dbReference type="PANTHER" id="PTHR30561">
    <property type="entry name" value="SMR FAMILY PROTON-DEPENDENT DRUG EFFLUX TRANSPORTER SUGE"/>
    <property type="match status" value="1"/>
</dbReference>
<keyword evidence="3" id="KW-0444">Lipid biosynthesis</keyword>
<keyword evidence="5" id="KW-0441">Lipid A biosynthesis</keyword>
<dbReference type="EMBL" id="CP102097">
    <property type="protein sequence ID" value="UUM32244.1"/>
    <property type="molecule type" value="Genomic_DNA"/>
</dbReference>
<evidence type="ECO:0000256" key="5">
    <source>
        <dbReference type="ARBA" id="ARBA00022556"/>
    </source>
</evidence>
<comment type="subcellular location">
    <subcellularLocation>
        <location evidence="1">Cell membrane</location>
        <topology evidence="1">Multi-pass membrane protein</topology>
    </subcellularLocation>
</comment>
<feature type="transmembrane region" description="Helical" evidence="11">
    <location>
        <begin position="79"/>
        <end position="98"/>
    </location>
</feature>
<protein>
    <submittedName>
        <fullName evidence="13">EamA family transporter</fullName>
    </submittedName>
</protein>
<keyword evidence="6 11" id="KW-0812">Transmembrane</keyword>
<feature type="transmembrane region" description="Helical" evidence="11">
    <location>
        <begin position="51"/>
        <end position="72"/>
    </location>
</feature>
<organism evidence="13 14">
    <name type="scientific">Vibrio japonicus</name>
    <dbReference type="NCBI Taxonomy" id="1824638"/>
    <lineage>
        <taxon>Bacteria</taxon>
        <taxon>Pseudomonadati</taxon>
        <taxon>Pseudomonadota</taxon>
        <taxon>Gammaproteobacteria</taxon>
        <taxon>Vibrionales</taxon>
        <taxon>Vibrionaceae</taxon>
        <taxon>Vibrio</taxon>
    </lineage>
</organism>
<dbReference type="PANTHER" id="PTHR30561:SF9">
    <property type="entry name" value="4-AMINO-4-DEOXY-L-ARABINOSE-PHOSPHOUNDECAPRENOL FLIPPASE SUBUNIT ARNF-RELATED"/>
    <property type="match status" value="1"/>
</dbReference>
<evidence type="ECO:0000256" key="4">
    <source>
        <dbReference type="ARBA" id="ARBA00022519"/>
    </source>
</evidence>
<feature type="domain" description="EamA" evidence="12">
    <location>
        <begin position="1"/>
        <end position="121"/>
    </location>
</feature>
<evidence type="ECO:0000256" key="10">
    <source>
        <dbReference type="ARBA" id="ARBA00023136"/>
    </source>
</evidence>
<keyword evidence="8 11" id="KW-1133">Transmembrane helix</keyword>
<dbReference type="InterPro" id="IPR000390">
    <property type="entry name" value="Small_drug/metabolite_transptr"/>
</dbReference>
<keyword evidence="10 11" id="KW-0472">Membrane</keyword>
<gene>
    <name evidence="13" type="ORF">NP165_18345</name>
</gene>
<evidence type="ECO:0000313" key="14">
    <source>
        <dbReference type="Proteomes" id="UP001058602"/>
    </source>
</evidence>
<keyword evidence="2" id="KW-1003">Cell membrane</keyword>
<evidence type="ECO:0000313" key="13">
    <source>
        <dbReference type="EMBL" id="UUM32244.1"/>
    </source>
</evidence>
<evidence type="ECO:0000256" key="7">
    <source>
        <dbReference type="ARBA" id="ARBA00022985"/>
    </source>
</evidence>
<dbReference type="Gene3D" id="1.10.3730.20">
    <property type="match status" value="1"/>
</dbReference>
<proteinExistence type="predicted"/>
<dbReference type="InterPro" id="IPR000620">
    <property type="entry name" value="EamA_dom"/>
</dbReference>
<keyword evidence="14" id="KW-1185">Reference proteome</keyword>
<name>A0ABY5LJI9_9VIBR</name>
<evidence type="ECO:0000256" key="6">
    <source>
        <dbReference type="ARBA" id="ARBA00022692"/>
    </source>
</evidence>
<evidence type="ECO:0000256" key="9">
    <source>
        <dbReference type="ARBA" id="ARBA00023098"/>
    </source>
</evidence>
<keyword evidence="9" id="KW-0443">Lipid metabolism</keyword>
<evidence type="ECO:0000256" key="8">
    <source>
        <dbReference type="ARBA" id="ARBA00022989"/>
    </source>
</evidence>
<evidence type="ECO:0000259" key="12">
    <source>
        <dbReference type="Pfam" id="PF00892"/>
    </source>
</evidence>
<sequence length="122" mass="12973">MNVISITLILFSVSLSVLAQILLKQGMSNPAVQASFNIGLISGVSTVLTNIFILGGLFSYVSSAAIWLGVLAKVDVSKAYPFVGLGFIGTMLFAYWFLNEPITSTKLIGTLMILVGVLLISK</sequence>
<reference evidence="13" key="1">
    <citation type="submission" date="2022-07" db="EMBL/GenBank/DDBJ databases">
        <title>Complete genome of Vibrio japonicus strain JCM 31412T and phylogenomic assessment of the Nereis clade of the genus Vibrio.</title>
        <authorList>
            <person name="Shlafstein M.D."/>
            <person name="Emsley S.A."/>
            <person name="Ushijima B."/>
            <person name="Videau P."/>
            <person name="Saw J.H."/>
        </authorList>
    </citation>
    <scope>NUCLEOTIDE SEQUENCE</scope>
    <source>
        <strain evidence="13">JCM 31412</strain>
    </source>
</reference>
<evidence type="ECO:0000256" key="1">
    <source>
        <dbReference type="ARBA" id="ARBA00004651"/>
    </source>
</evidence>